<proteinExistence type="predicted"/>
<evidence type="ECO:0000313" key="2">
    <source>
        <dbReference type="Proteomes" id="UP000244870"/>
    </source>
</evidence>
<evidence type="ECO:0000313" key="1">
    <source>
        <dbReference type="EMBL" id="AWF94955.1"/>
    </source>
</evidence>
<sequence>MLIFKRKKKLGFWEESEKLHQEFQDSLYTKNPQPGTPMNEYELWLRARRGEDVSIYKLAEPRRSGWLNRLFFGGI</sequence>
<reference evidence="1 2" key="1">
    <citation type="submission" date="2017-04" db="EMBL/GenBank/DDBJ databases">
        <title>Weissella cibaria strain m2 complete genome.</title>
        <authorList>
            <person name="Pan Q."/>
            <person name="Tan M."/>
            <person name="Yao F."/>
            <person name="Su S."/>
        </authorList>
    </citation>
    <scope>NUCLEOTIDE SEQUENCE [LARGE SCALE GENOMIC DNA]</scope>
    <source>
        <strain evidence="1 2">M2</strain>
    </source>
</reference>
<organism evidence="1 2">
    <name type="scientific">Weissella cibaria</name>
    <dbReference type="NCBI Taxonomy" id="137591"/>
    <lineage>
        <taxon>Bacteria</taxon>
        <taxon>Bacillati</taxon>
        <taxon>Bacillota</taxon>
        <taxon>Bacilli</taxon>
        <taxon>Lactobacillales</taxon>
        <taxon>Lactobacillaceae</taxon>
        <taxon>Weissella</taxon>
    </lineage>
</organism>
<gene>
    <name evidence="1" type="ORF">B6254_0534</name>
</gene>
<name>A0A2S1KPP1_9LACO</name>
<protein>
    <submittedName>
        <fullName evidence="1">Uncharacterized protein</fullName>
    </submittedName>
</protein>
<accession>A0A2S1KPP1</accession>
<dbReference type="EMBL" id="CP020928">
    <property type="protein sequence ID" value="AWF94955.1"/>
    <property type="molecule type" value="Genomic_DNA"/>
</dbReference>
<dbReference type="AlphaFoldDB" id="A0A2S1KPP1"/>
<dbReference type="RefSeq" id="WP_108730057.1">
    <property type="nucleotide sequence ID" value="NZ_CP020928.1"/>
</dbReference>
<dbReference type="Proteomes" id="UP000244870">
    <property type="component" value="Chromosome"/>
</dbReference>